<dbReference type="PANTHER" id="PTHR43167">
    <property type="entry name" value="PUTATIVE (AFU_ORTHOLOGUE AFUA_6G01830)-RELATED"/>
    <property type="match status" value="1"/>
</dbReference>
<evidence type="ECO:0000313" key="2">
    <source>
        <dbReference type="Proteomes" id="UP000597444"/>
    </source>
</evidence>
<keyword evidence="2" id="KW-1185">Reference proteome</keyword>
<evidence type="ECO:0000313" key="1">
    <source>
        <dbReference type="EMBL" id="GHO97961.1"/>
    </source>
</evidence>
<proteinExistence type="predicted"/>
<dbReference type="Pfam" id="PF13578">
    <property type="entry name" value="Methyltransf_24"/>
    <property type="match status" value="1"/>
</dbReference>
<name>A0A8J3INS4_9CHLR</name>
<accession>A0A8J3INS4</accession>
<dbReference type="PANTHER" id="PTHR43167:SF1">
    <property type="entry name" value="PUTATIVE (AFU_ORTHOLOGUE AFUA_6G01830)-RELATED"/>
    <property type="match status" value="1"/>
</dbReference>
<dbReference type="SUPFAM" id="SSF53335">
    <property type="entry name" value="S-adenosyl-L-methionine-dependent methyltransferases"/>
    <property type="match status" value="1"/>
</dbReference>
<comment type="caution">
    <text evidence="1">The sequence shown here is derived from an EMBL/GenBank/DDBJ whole genome shotgun (WGS) entry which is preliminary data.</text>
</comment>
<dbReference type="Proteomes" id="UP000597444">
    <property type="component" value="Unassembled WGS sequence"/>
</dbReference>
<dbReference type="RefSeq" id="WP_220208736.1">
    <property type="nucleotide sequence ID" value="NZ_BNJK01000002.1"/>
</dbReference>
<protein>
    <recommendedName>
        <fullName evidence="3">Transferase</fullName>
    </recommendedName>
</protein>
<dbReference type="InterPro" id="IPR029063">
    <property type="entry name" value="SAM-dependent_MTases_sf"/>
</dbReference>
<reference evidence="1" key="1">
    <citation type="submission" date="2020-10" db="EMBL/GenBank/DDBJ databases">
        <title>Taxonomic study of unclassified bacteria belonging to the class Ktedonobacteria.</title>
        <authorList>
            <person name="Yabe S."/>
            <person name="Wang C.M."/>
            <person name="Zheng Y."/>
            <person name="Sakai Y."/>
            <person name="Cavaletti L."/>
            <person name="Monciardini P."/>
            <person name="Donadio S."/>
        </authorList>
    </citation>
    <scope>NUCLEOTIDE SEQUENCE</scope>
    <source>
        <strain evidence="1">ID150040</strain>
    </source>
</reference>
<gene>
    <name evidence="1" type="ORF">KSF_080090</name>
</gene>
<dbReference type="CDD" id="cd02440">
    <property type="entry name" value="AdoMet_MTases"/>
    <property type="match status" value="1"/>
</dbReference>
<evidence type="ECO:0008006" key="3">
    <source>
        <dbReference type="Google" id="ProtNLM"/>
    </source>
</evidence>
<sequence length="201" mass="21893">MSTYQSRTVVPPLVQAALDLARIQGFERSCLPEVGRLLSILASHVQDGIVGEIGTGTGVGAAWMLSHIAPTTRFVTVEADEQRALAVQHLLRDLPNTQVIHDDWRAILSYGPFDLLFVDTGAAKAPPDQQIDMTATEMILAALRPGGIVVLDDLTPEADWPPHLHNQPDPVREFWLNDTRVQATEVLTTPHTAAILATRIG</sequence>
<organism evidence="1 2">
    <name type="scientific">Reticulibacter mediterranei</name>
    <dbReference type="NCBI Taxonomy" id="2778369"/>
    <lineage>
        <taxon>Bacteria</taxon>
        <taxon>Bacillati</taxon>
        <taxon>Chloroflexota</taxon>
        <taxon>Ktedonobacteria</taxon>
        <taxon>Ktedonobacterales</taxon>
        <taxon>Reticulibacteraceae</taxon>
        <taxon>Reticulibacter</taxon>
    </lineage>
</organism>
<dbReference type="Gene3D" id="3.40.50.150">
    <property type="entry name" value="Vaccinia Virus protein VP39"/>
    <property type="match status" value="1"/>
</dbReference>
<dbReference type="AlphaFoldDB" id="A0A8J3INS4"/>
<dbReference type="EMBL" id="BNJK01000002">
    <property type="protein sequence ID" value="GHO97961.1"/>
    <property type="molecule type" value="Genomic_DNA"/>
</dbReference>